<dbReference type="EMBL" id="AAMS01000007">
    <property type="protein sequence ID" value="EAQ05751.1"/>
    <property type="molecule type" value="Genomic_DNA"/>
</dbReference>
<dbReference type="NCBIfam" id="NF004789">
    <property type="entry name" value="PRK06134.1"/>
    <property type="match status" value="1"/>
</dbReference>
<dbReference type="PANTHER" id="PTHR43400">
    <property type="entry name" value="FUMARATE REDUCTASE"/>
    <property type="match status" value="1"/>
</dbReference>
<gene>
    <name evidence="6" type="ORF">SKA53_06592</name>
</gene>
<proteinExistence type="predicted"/>
<dbReference type="InterPro" id="IPR003953">
    <property type="entry name" value="FAD-dep_OxRdtase_2_FAD-bd"/>
</dbReference>
<keyword evidence="2" id="KW-0285">Flavoprotein</keyword>
<dbReference type="Pfam" id="PF00890">
    <property type="entry name" value="FAD_binding_2"/>
    <property type="match status" value="1"/>
</dbReference>
<evidence type="ECO:0000313" key="7">
    <source>
        <dbReference type="Proteomes" id="UP000004507"/>
    </source>
</evidence>
<dbReference type="InterPro" id="IPR036188">
    <property type="entry name" value="FAD/NAD-bd_sf"/>
</dbReference>
<dbReference type="PRINTS" id="PR00469">
    <property type="entry name" value="PNDRDTASEII"/>
</dbReference>
<dbReference type="eggNOG" id="COG1053">
    <property type="taxonomic scope" value="Bacteria"/>
</dbReference>
<feature type="domain" description="FAD-dependent oxidoreductase 2 FAD-binding" evidence="5">
    <location>
        <begin position="16"/>
        <end position="548"/>
    </location>
</feature>
<keyword evidence="4" id="KW-0560">Oxidoreductase</keyword>
<evidence type="ECO:0000256" key="2">
    <source>
        <dbReference type="ARBA" id="ARBA00022630"/>
    </source>
</evidence>
<keyword evidence="7" id="KW-1185">Reference proteome</keyword>
<evidence type="ECO:0000256" key="3">
    <source>
        <dbReference type="ARBA" id="ARBA00022827"/>
    </source>
</evidence>
<dbReference type="Gene3D" id="3.50.50.60">
    <property type="entry name" value="FAD/NAD(P)-binding domain"/>
    <property type="match status" value="2"/>
</dbReference>
<comment type="caution">
    <text evidence="6">The sequence shown here is derived from an EMBL/GenBank/DDBJ whole genome shotgun (WGS) entry which is preliminary data.</text>
</comment>
<comment type="cofactor">
    <cofactor evidence="1">
        <name>FAD</name>
        <dbReference type="ChEBI" id="CHEBI:57692"/>
    </cofactor>
</comment>
<dbReference type="OrthoDB" id="3178130at2"/>
<sequence>MILLHGARTKVTRQYDLVVIGSGAAGLSAAVTAAHAGLTVMVVEKAPVIGGTTAWSGGWIWAPCNPLAIADGIVEDKDAPKQYLSHVLGNHFDESKVDAFLTYAPQMVGFFATKTALAFQSGSAIPDTYSDVVGAGQGGRSVIAAPYDGRALGDQIARLRLPLPATTFMGMTIQAGADLRAFMAMTKSASAFVYVARRFGRHLWDLVRHQRGMQLRNGNALIARLMRSALDAQVEIVTSANVTALQRDGQRVVGVTLQTADGTAVLGARCGVILATGGASHDVARFADGPAQAPRSLATTFSDGAGARLAEAAGADFDRSAAAPFAYCPVSEIPHRDGTTSLFPHIIERGKPGIIGVLKNGKRFCNEGNGYHDYVTALLAATPQGDVAESWLIATRDFQRKYGFGYARPNPLPLGPHLRSGYVKQARSIRALAQVCGIDPEGLERSLRDYNAAALRGDDPAFGRGSSAYNRLQGDANITPNPCVAPIMRGPFLAIRVVPGSFGSFAGIKTNAHAQALCKDGRVIDGLYAVGADMKSVFGGYYPAGGINIGPAMTFGYVAAKHAAGQI</sequence>
<organism evidence="6 7">
    <name type="scientific">Yoonia vestfoldensis SKA53</name>
    <dbReference type="NCBI Taxonomy" id="314232"/>
    <lineage>
        <taxon>Bacteria</taxon>
        <taxon>Pseudomonadati</taxon>
        <taxon>Pseudomonadota</taxon>
        <taxon>Alphaproteobacteria</taxon>
        <taxon>Rhodobacterales</taxon>
        <taxon>Paracoccaceae</taxon>
        <taxon>Yoonia</taxon>
    </lineage>
</organism>
<evidence type="ECO:0000256" key="4">
    <source>
        <dbReference type="ARBA" id="ARBA00023002"/>
    </source>
</evidence>
<protein>
    <recommendedName>
        <fullName evidence="5">FAD-dependent oxidoreductase 2 FAD-binding domain-containing protein</fullName>
    </recommendedName>
</protein>
<dbReference type="STRING" id="314232.SKA53_06592"/>
<evidence type="ECO:0000259" key="5">
    <source>
        <dbReference type="Pfam" id="PF00890"/>
    </source>
</evidence>
<accession>A3V7V1</accession>
<keyword evidence="3" id="KW-0274">FAD</keyword>
<dbReference type="PANTHER" id="PTHR43400:SF10">
    <property type="entry name" value="3-OXOSTEROID 1-DEHYDROGENASE"/>
    <property type="match status" value="1"/>
</dbReference>
<evidence type="ECO:0000256" key="1">
    <source>
        <dbReference type="ARBA" id="ARBA00001974"/>
    </source>
</evidence>
<dbReference type="InterPro" id="IPR050315">
    <property type="entry name" value="FAD-oxidoreductase_2"/>
</dbReference>
<dbReference type="SUPFAM" id="SSF56425">
    <property type="entry name" value="Succinate dehydrogenase/fumarate reductase flavoprotein, catalytic domain"/>
    <property type="match status" value="1"/>
</dbReference>
<evidence type="ECO:0000313" key="6">
    <source>
        <dbReference type="EMBL" id="EAQ05751.1"/>
    </source>
</evidence>
<dbReference type="SUPFAM" id="SSF51905">
    <property type="entry name" value="FAD/NAD(P)-binding domain"/>
    <property type="match status" value="1"/>
</dbReference>
<reference evidence="6 7" key="1">
    <citation type="submission" date="2006-01" db="EMBL/GenBank/DDBJ databases">
        <authorList>
            <person name="Hagstrom A."/>
            <person name="Ferriera S."/>
            <person name="Johnson J."/>
            <person name="Kravitz S."/>
            <person name="Halpern A."/>
            <person name="Remington K."/>
            <person name="Beeson K."/>
            <person name="Tran B."/>
            <person name="Rogers Y.-H."/>
            <person name="Friedman R."/>
            <person name="Venter J.C."/>
        </authorList>
    </citation>
    <scope>NUCLEOTIDE SEQUENCE [LARGE SCALE GENOMIC DNA]</scope>
    <source>
        <strain evidence="6 7">SKA53</strain>
    </source>
</reference>
<dbReference type="AlphaFoldDB" id="A3V7V1"/>
<dbReference type="HOGENOM" id="CLU_011398_4_2_5"/>
<dbReference type="GO" id="GO:0016491">
    <property type="term" value="F:oxidoreductase activity"/>
    <property type="evidence" value="ECO:0007669"/>
    <property type="project" value="UniProtKB-KW"/>
</dbReference>
<dbReference type="Proteomes" id="UP000004507">
    <property type="component" value="Unassembled WGS sequence"/>
</dbReference>
<dbReference type="InterPro" id="IPR027477">
    <property type="entry name" value="Succ_DH/fumarate_Rdtase_cat_sf"/>
</dbReference>
<dbReference type="GO" id="GO:0008202">
    <property type="term" value="P:steroid metabolic process"/>
    <property type="evidence" value="ECO:0007669"/>
    <property type="project" value="UniProtKB-ARBA"/>
</dbReference>
<name>A3V7V1_9RHOB</name>